<organism evidence="1 2">
    <name type="scientific">Ensifer adhaerens</name>
    <name type="common">Sinorhizobium morelense</name>
    <dbReference type="NCBI Taxonomy" id="106592"/>
    <lineage>
        <taxon>Bacteria</taxon>
        <taxon>Pseudomonadati</taxon>
        <taxon>Pseudomonadota</taxon>
        <taxon>Alphaproteobacteria</taxon>
        <taxon>Hyphomicrobiales</taxon>
        <taxon>Rhizobiaceae</taxon>
        <taxon>Sinorhizobium/Ensifer group</taxon>
        <taxon>Ensifer</taxon>
    </lineage>
</organism>
<evidence type="ECO:0000313" key="2">
    <source>
        <dbReference type="Proteomes" id="UP000037425"/>
    </source>
</evidence>
<dbReference type="OrthoDB" id="8395907at2"/>
<evidence type="ECO:0000313" key="1">
    <source>
        <dbReference type="EMBL" id="KOF13566.1"/>
    </source>
</evidence>
<proteinExistence type="predicted"/>
<sequence length="159" mass="17526">MIEIVSIENITRTSSNTMFNVKGIIKISGVEYPVEHGYSPDDPHGLSPVLKDWIEDHPEFPIGAYAPPPPPTLEELRAQMPPLTARQLRLGLVGHGISLSSVTVTIEAMPPGPEKEKAQIEWEYATTFSRMHPLIATVGAALNLTDMQIDAMWRAAMQL</sequence>
<accession>A0A0L8BFV9</accession>
<protein>
    <submittedName>
        <fullName evidence="1">Uncharacterized protein</fullName>
    </submittedName>
</protein>
<dbReference type="AlphaFoldDB" id="A0A0L8BFV9"/>
<dbReference type="PATRIC" id="fig|106592.7.peg.5264"/>
<name>A0A0L8BFV9_ENSAD</name>
<reference evidence="2" key="1">
    <citation type="submission" date="2015-07" db="EMBL/GenBank/DDBJ databases">
        <title>Whole genome sequence of an Ensifer adhaerens strain isolated from a cave pool in the Wind Cave National Park.</title>
        <authorList>
            <person name="Eng W.W.H."/>
            <person name="Gan H.M."/>
            <person name="Barton H.A."/>
            <person name="Savka M.A."/>
        </authorList>
    </citation>
    <scope>NUCLEOTIDE SEQUENCE [LARGE SCALE GENOMIC DNA]</scope>
    <source>
        <strain evidence="2">SD006</strain>
    </source>
</reference>
<dbReference type="RefSeq" id="WP_053252556.1">
    <property type="nucleotide sequence ID" value="NZ_LGAP01000035.1"/>
</dbReference>
<gene>
    <name evidence="1" type="ORF">AC244_30450</name>
</gene>
<dbReference type="EMBL" id="LGAP01000035">
    <property type="protein sequence ID" value="KOF13566.1"/>
    <property type="molecule type" value="Genomic_DNA"/>
</dbReference>
<dbReference type="Proteomes" id="UP000037425">
    <property type="component" value="Unassembled WGS sequence"/>
</dbReference>
<comment type="caution">
    <text evidence="1">The sequence shown here is derived from an EMBL/GenBank/DDBJ whole genome shotgun (WGS) entry which is preliminary data.</text>
</comment>